<dbReference type="PANTHER" id="PTHR46569">
    <property type="entry name" value="E3 UBIQUITIN-PROTEIN LIGASE TRAIP"/>
    <property type="match status" value="1"/>
</dbReference>
<organism evidence="4 5">
    <name type="scientific">Peronospora matthiolae</name>
    <dbReference type="NCBI Taxonomy" id="2874970"/>
    <lineage>
        <taxon>Eukaryota</taxon>
        <taxon>Sar</taxon>
        <taxon>Stramenopiles</taxon>
        <taxon>Oomycota</taxon>
        <taxon>Peronosporomycetes</taxon>
        <taxon>Peronosporales</taxon>
        <taxon>Peronosporaceae</taxon>
        <taxon>Peronospora</taxon>
    </lineage>
</organism>
<comment type="caution">
    <text evidence="4">The sequence shown here is derived from an EMBL/GenBank/DDBJ whole genome shotgun (WGS) entry which is preliminary data.</text>
</comment>
<dbReference type="EMBL" id="CAKLBY020000258">
    <property type="protein sequence ID" value="CAK7940523.1"/>
    <property type="molecule type" value="Genomic_DNA"/>
</dbReference>
<dbReference type="PROSITE" id="PS50089">
    <property type="entry name" value="ZF_RING_2"/>
    <property type="match status" value="1"/>
</dbReference>
<name>A0AAV1V449_9STRA</name>
<accession>A0AAV1V449</accession>
<evidence type="ECO:0000256" key="1">
    <source>
        <dbReference type="PROSITE-ProRule" id="PRU00175"/>
    </source>
</evidence>
<evidence type="ECO:0000256" key="2">
    <source>
        <dbReference type="SAM" id="MobiDB-lite"/>
    </source>
</evidence>
<dbReference type="GO" id="GO:0016567">
    <property type="term" value="P:protein ubiquitination"/>
    <property type="evidence" value="ECO:0007669"/>
    <property type="project" value="TreeGrafter"/>
</dbReference>
<feature type="domain" description="RING-type" evidence="3">
    <location>
        <begin position="8"/>
        <end position="47"/>
    </location>
</feature>
<protein>
    <recommendedName>
        <fullName evidence="3">RING-type domain-containing protein</fullName>
    </recommendedName>
</protein>
<dbReference type="Pfam" id="PF13923">
    <property type="entry name" value="zf-C3HC4_2"/>
    <property type="match status" value="1"/>
</dbReference>
<dbReference type="GO" id="GO:0031297">
    <property type="term" value="P:replication fork processing"/>
    <property type="evidence" value="ECO:0007669"/>
    <property type="project" value="TreeGrafter"/>
</dbReference>
<dbReference type="PANTHER" id="PTHR46569:SF1">
    <property type="entry name" value="E3 UBIQUITIN-PROTEIN LIGASE RFWD3-RELATED"/>
    <property type="match status" value="1"/>
</dbReference>
<dbReference type="InterPro" id="IPR001841">
    <property type="entry name" value="Znf_RING"/>
</dbReference>
<proteinExistence type="predicted"/>
<sequence>MTSSTQECHICLEELRRDLVTAPCGHVFHHVCILQALHVNPQCPICRRRTDDSDLITLYFDVSNVHETVSSSSRSDEMGTLAPAADSGDTKALSSRVNSLMERIQWQNKQQDRLVDELRRLRSQSELLLADKQTLSERVGALHDTKTELLIKVARYQMELTRQTEAARQSSVNQSILRYLETCDAAALEEEVRNPTELIVALKKACKFRHDQYQKVVKEKMRLKEILHNNLQPFSGQLQRTPATDRIAKTKHRATARALETKRAYLTPSAGVGMGLQPQVMTNKKRKMDATSSVAVDPVPCVEYKGSDDSFGWNPRLESMGFAYSDVPIRPPPPVSRQFFGRNSFYSNQHGASTSTPSGRPVLQTTGSQAAVCRRGYDETGKLTNFFRPNEEVELRFSSRHKTVPSMQNLLDAQPITAVQQPRMVSNDRQEYALTNWLRNN</sequence>
<dbReference type="GO" id="GO:0008270">
    <property type="term" value="F:zinc ion binding"/>
    <property type="evidence" value="ECO:0007669"/>
    <property type="project" value="UniProtKB-KW"/>
</dbReference>
<dbReference type="GO" id="GO:0005634">
    <property type="term" value="C:nucleus"/>
    <property type="evidence" value="ECO:0007669"/>
    <property type="project" value="TreeGrafter"/>
</dbReference>
<keyword evidence="1" id="KW-0862">Zinc</keyword>
<dbReference type="AlphaFoldDB" id="A0AAV1V449"/>
<evidence type="ECO:0000313" key="5">
    <source>
        <dbReference type="Proteomes" id="UP001162060"/>
    </source>
</evidence>
<evidence type="ECO:0000313" key="4">
    <source>
        <dbReference type="EMBL" id="CAK7940523.1"/>
    </source>
</evidence>
<feature type="region of interest" description="Disordered" evidence="2">
    <location>
        <begin position="71"/>
        <end position="90"/>
    </location>
</feature>
<dbReference type="SMART" id="SM00184">
    <property type="entry name" value="RING"/>
    <property type="match status" value="1"/>
</dbReference>
<dbReference type="Gene3D" id="3.30.40.10">
    <property type="entry name" value="Zinc/RING finger domain, C3HC4 (zinc finger)"/>
    <property type="match status" value="1"/>
</dbReference>
<dbReference type="InterPro" id="IPR052639">
    <property type="entry name" value="TRAIP_ubiq-protein_ligase"/>
</dbReference>
<dbReference type="GO" id="GO:0090734">
    <property type="term" value="C:site of DNA damage"/>
    <property type="evidence" value="ECO:0007669"/>
    <property type="project" value="TreeGrafter"/>
</dbReference>
<dbReference type="InterPro" id="IPR013083">
    <property type="entry name" value="Znf_RING/FYVE/PHD"/>
</dbReference>
<keyword evidence="1" id="KW-0479">Metal-binding</keyword>
<keyword evidence="1" id="KW-0863">Zinc-finger</keyword>
<dbReference type="SUPFAM" id="SSF57850">
    <property type="entry name" value="RING/U-box"/>
    <property type="match status" value="1"/>
</dbReference>
<dbReference type="Proteomes" id="UP001162060">
    <property type="component" value="Unassembled WGS sequence"/>
</dbReference>
<gene>
    <name evidence="4" type="ORF">PM001_LOCUS25673</name>
</gene>
<reference evidence="4" key="1">
    <citation type="submission" date="2024-01" db="EMBL/GenBank/DDBJ databases">
        <authorList>
            <person name="Webb A."/>
        </authorList>
    </citation>
    <scope>NUCLEOTIDE SEQUENCE</scope>
    <source>
        <strain evidence="4">Pm1</strain>
    </source>
</reference>
<evidence type="ECO:0000259" key="3">
    <source>
        <dbReference type="PROSITE" id="PS50089"/>
    </source>
</evidence>
<dbReference type="GO" id="GO:0061630">
    <property type="term" value="F:ubiquitin protein ligase activity"/>
    <property type="evidence" value="ECO:0007669"/>
    <property type="project" value="TreeGrafter"/>
</dbReference>